<organism evidence="2 3">
    <name type="scientific">Aureimonas pseudogalii</name>
    <dbReference type="NCBI Taxonomy" id="1744844"/>
    <lineage>
        <taxon>Bacteria</taxon>
        <taxon>Pseudomonadati</taxon>
        <taxon>Pseudomonadota</taxon>
        <taxon>Alphaproteobacteria</taxon>
        <taxon>Hyphomicrobiales</taxon>
        <taxon>Aurantimonadaceae</taxon>
        <taxon>Aureimonas</taxon>
    </lineage>
</organism>
<dbReference type="Proteomes" id="UP000542776">
    <property type="component" value="Unassembled WGS sequence"/>
</dbReference>
<protein>
    <submittedName>
        <fullName evidence="2">General secretion pathway protein J</fullName>
    </submittedName>
</protein>
<evidence type="ECO:0000313" key="3">
    <source>
        <dbReference type="Proteomes" id="UP000542776"/>
    </source>
</evidence>
<dbReference type="EMBL" id="JACIEK010000001">
    <property type="protein sequence ID" value="MBB3997051.1"/>
    <property type="molecule type" value="Genomic_DNA"/>
</dbReference>
<evidence type="ECO:0000313" key="2">
    <source>
        <dbReference type="EMBL" id="MBB3997051.1"/>
    </source>
</evidence>
<keyword evidence="1" id="KW-1133">Transmembrane helix</keyword>
<gene>
    <name evidence="2" type="ORF">GGR04_000872</name>
</gene>
<dbReference type="RefSeq" id="WP_183198201.1">
    <property type="nucleotide sequence ID" value="NZ_JACIEK010000001.1"/>
</dbReference>
<accession>A0A7W6H2H4</accession>
<name>A0A7W6H2H4_9HYPH</name>
<feature type="transmembrane region" description="Helical" evidence="1">
    <location>
        <begin position="36"/>
        <end position="57"/>
    </location>
</feature>
<keyword evidence="3" id="KW-1185">Reference proteome</keyword>
<sequence>MSASPVCPSPVCPSPVCPSPSVCDDDPEAGTTLVELLVVLALMALITLVIGQGLDAVRRMSPLAGRIDAAAETALVRDHLMRSVGEALADLPLAGAAPFDGTQAAMRFLAPSDPVLEVDGIQRITLSLAAAKNGLDLVELRGVARGDLAIDAALPGETRTVLIRGIRAARFAYADAPLEGEGEGEPDWRPEWHALGQSPALVRIEVELPPKDSRRFAPLLIHPAASTAVADKRSRR</sequence>
<reference evidence="2 3" key="1">
    <citation type="submission" date="2020-08" db="EMBL/GenBank/DDBJ databases">
        <title>Genomic Encyclopedia of Type Strains, Phase IV (KMG-IV): sequencing the most valuable type-strain genomes for metagenomic binning, comparative biology and taxonomic classification.</title>
        <authorList>
            <person name="Goeker M."/>
        </authorList>
    </citation>
    <scope>NUCLEOTIDE SEQUENCE [LARGE SCALE GENOMIC DNA]</scope>
    <source>
        <strain evidence="2 3">DSM 102238</strain>
    </source>
</reference>
<keyword evidence="1" id="KW-0812">Transmembrane</keyword>
<evidence type="ECO:0000256" key="1">
    <source>
        <dbReference type="SAM" id="Phobius"/>
    </source>
</evidence>
<keyword evidence="1" id="KW-0472">Membrane</keyword>
<proteinExistence type="predicted"/>
<dbReference type="AlphaFoldDB" id="A0A7W6H2H4"/>
<comment type="caution">
    <text evidence="2">The sequence shown here is derived from an EMBL/GenBank/DDBJ whole genome shotgun (WGS) entry which is preliminary data.</text>
</comment>